<proteinExistence type="predicted"/>
<keyword evidence="5 6" id="KW-0472">Membrane</keyword>
<name>A0ABY0BZ07_9GAMM</name>
<dbReference type="PANTHER" id="PTHR32309">
    <property type="entry name" value="TYROSINE-PROTEIN KINASE"/>
    <property type="match status" value="1"/>
</dbReference>
<dbReference type="EMBL" id="PIPN01000003">
    <property type="protein sequence ID" value="RUO30000.1"/>
    <property type="molecule type" value="Genomic_DNA"/>
</dbReference>
<reference evidence="9 10" key="1">
    <citation type="journal article" date="2018" name="Front. Microbiol.">
        <title>Genome-Based Analysis Reveals the Taxonomy and Diversity of the Family Idiomarinaceae.</title>
        <authorList>
            <person name="Liu Y."/>
            <person name="Lai Q."/>
            <person name="Shao Z."/>
        </authorList>
    </citation>
    <scope>NUCLEOTIDE SEQUENCE [LARGE SCALE GENOMIC DNA]</scope>
    <source>
        <strain evidence="9 10">GBSy1</strain>
    </source>
</reference>
<dbReference type="RefSeq" id="WP_126789271.1">
    <property type="nucleotide sequence ID" value="NZ_PIPN01000003.1"/>
</dbReference>
<evidence type="ECO:0000259" key="7">
    <source>
        <dbReference type="Pfam" id="PF02706"/>
    </source>
</evidence>
<evidence type="ECO:0000313" key="10">
    <source>
        <dbReference type="Proteomes" id="UP000287410"/>
    </source>
</evidence>
<protein>
    <submittedName>
        <fullName evidence="9">LPS O-antigen length regulator</fullName>
    </submittedName>
</protein>
<evidence type="ECO:0000256" key="4">
    <source>
        <dbReference type="ARBA" id="ARBA00022989"/>
    </source>
</evidence>
<evidence type="ECO:0000313" key="9">
    <source>
        <dbReference type="EMBL" id="RUO30000.1"/>
    </source>
</evidence>
<dbReference type="InterPro" id="IPR032807">
    <property type="entry name" value="GNVR"/>
</dbReference>
<keyword evidence="3 6" id="KW-0812">Transmembrane</keyword>
<keyword evidence="10" id="KW-1185">Reference proteome</keyword>
<comment type="caution">
    <text evidence="9">The sequence shown here is derived from an EMBL/GenBank/DDBJ whole genome shotgun (WGS) entry which is preliminary data.</text>
</comment>
<comment type="subcellular location">
    <subcellularLocation>
        <location evidence="1">Cell membrane</location>
        <topology evidence="1">Multi-pass membrane protein</topology>
    </subcellularLocation>
</comment>
<gene>
    <name evidence="9" type="ORF">CWE12_08550</name>
</gene>
<evidence type="ECO:0000256" key="3">
    <source>
        <dbReference type="ARBA" id="ARBA00022692"/>
    </source>
</evidence>
<evidence type="ECO:0000256" key="5">
    <source>
        <dbReference type="ARBA" id="ARBA00023136"/>
    </source>
</evidence>
<evidence type="ECO:0000256" key="6">
    <source>
        <dbReference type="SAM" id="Phobius"/>
    </source>
</evidence>
<dbReference type="InterPro" id="IPR003856">
    <property type="entry name" value="LPS_length_determ_N"/>
</dbReference>
<feature type="domain" description="Tyrosine-protein kinase G-rich" evidence="8">
    <location>
        <begin position="239"/>
        <end position="305"/>
    </location>
</feature>
<dbReference type="Pfam" id="PF13807">
    <property type="entry name" value="GNVR"/>
    <property type="match status" value="1"/>
</dbReference>
<dbReference type="PANTHER" id="PTHR32309:SF13">
    <property type="entry name" value="FERRIC ENTEROBACTIN TRANSPORT PROTEIN FEPE"/>
    <property type="match status" value="1"/>
</dbReference>
<accession>A0ABY0BZ07</accession>
<dbReference type="InterPro" id="IPR050445">
    <property type="entry name" value="Bact_polysacc_biosynth/exp"/>
</dbReference>
<evidence type="ECO:0000256" key="1">
    <source>
        <dbReference type="ARBA" id="ARBA00004651"/>
    </source>
</evidence>
<feature type="transmembrane region" description="Helical" evidence="6">
    <location>
        <begin position="285"/>
        <end position="309"/>
    </location>
</feature>
<dbReference type="Proteomes" id="UP000287410">
    <property type="component" value="Unassembled WGS sequence"/>
</dbReference>
<dbReference type="Pfam" id="PF02706">
    <property type="entry name" value="Wzz"/>
    <property type="match status" value="1"/>
</dbReference>
<evidence type="ECO:0000256" key="2">
    <source>
        <dbReference type="ARBA" id="ARBA00022475"/>
    </source>
</evidence>
<feature type="transmembrane region" description="Helical" evidence="6">
    <location>
        <begin position="32"/>
        <end position="52"/>
    </location>
</feature>
<keyword evidence="2" id="KW-1003">Cell membrane</keyword>
<keyword evidence="4 6" id="KW-1133">Transmembrane helix</keyword>
<organism evidence="9 10">
    <name type="scientific">Aliidiomarina sedimenti</name>
    <dbReference type="NCBI Taxonomy" id="1933879"/>
    <lineage>
        <taxon>Bacteria</taxon>
        <taxon>Pseudomonadati</taxon>
        <taxon>Pseudomonadota</taxon>
        <taxon>Gammaproteobacteria</taxon>
        <taxon>Alteromonadales</taxon>
        <taxon>Idiomarinaceae</taxon>
        <taxon>Aliidiomarina</taxon>
    </lineage>
</organism>
<sequence>MTEQYQHAPQRHSENDEIDLRELFAILWKGKWIIIAITFAFAVGSVIYALSLPNIYAAEAKLAPTEEAQGGLRDMDGQLGGLASLAGLNMGQNQITPAIIAMEILQSRKFLSEFIVRHKIQPELLAVKEWDANSGELIIDRDAYNPETGNWLREVDPPKQPEPSSWELVDAFRELLIVEQGTESPLTIIKVEHRSPTVAKQWVDWLIEDINNEMRERDIEESQRSMEYIEREMTNATLRSTQQIFSGLMEQQTQTIMLANVRPEYIYRVVDPAVVPEQRAKPSRAIIAIVGTFLGGFLSLIVVLILNLITKDKSA</sequence>
<feature type="domain" description="Polysaccharide chain length determinant N-terminal" evidence="7">
    <location>
        <begin position="16"/>
        <end position="115"/>
    </location>
</feature>
<evidence type="ECO:0000259" key="8">
    <source>
        <dbReference type="Pfam" id="PF13807"/>
    </source>
</evidence>